<dbReference type="Pfam" id="PF03188">
    <property type="entry name" value="Cytochrom_B561"/>
    <property type="match status" value="1"/>
</dbReference>
<feature type="domain" description="Cytochrome b561" evidence="11">
    <location>
        <begin position="376"/>
        <end position="589"/>
    </location>
</feature>
<feature type="transmembrane region" description="Helical" evidence="10">
    <location>
        <begin position="468"/>
        <end position="488"/>
    </location>
</feature>
<gene>
    <name evidence="12" type="ORF">T4C_2402</name>
</gene>
<keyword evidence="3" id="KW-0813">Transport</keyword>
<dbReference type="SUPFAM" id="SSF117281">
    <property type="entry name" value="Kelch motif"/>
    <property type="match status" value="2"/>
</dbReference>
<sequence length="628" mass="69474">LDDIVNSSFSTYRRQSQACSAHTAGLDHLPLTGDDQNCRQMIHQLPLPVCLLLLWFGCLLKWTNAASGPLEWNRVVENGQTLRPAPRKHAALGYDTVRHYVVLFGGEGEKGQIYSDTWIFDILASRWYPVQRETHPPATAEATFGLSDGKFYIAGGCNNTDCSDDIWITFEWKKIKIEDVVKPQKRRGAIGGIFPCSWNFIFGLGTLDGNFLEDIHYYGVNTNSWFRVNNRHWVYSSTVPHPRKHTSAVMISPSKILLYGGCIKHGACPSSDSWLFDLQTQSWQSLPNCAVPRYSATAVNLPTQENPQLKQSAALIYGGKLESSQHLFGRSRLDEDEVVIFDSEKQTWSIRSVRPAIAPHLPEQRSGAAMVSGLADTYLFGGETNTGRLLDDFWMLTGDWRHSPVKEPCKLVTFNAFALHGLFMCIGFTLILPIGALFALYNSGKSLHNNSQQNHTGHRSDSSIRIHVSVQIVGVCFITAGALSAMAAQSDRKHFNSVHAILGLIILVLLVVQCLFGFVFIRKVTSIQIRRAHLWIALPILVMAFLNTFLGLQLLGAPSTVTIALGALLIGFLVVLAILLPCSAKLPVQAAPQVPHSDVRMNLVEKKTTMNKDDSGAAAAAYDDDDDE</sequence>
<evidence type="ECO:0000256" key="1">
    <source>
        <dbReference type="ARBA" id="ARBA00004370"/>
    </source>
</evidence>
<feature type="compositionally biased region" description="Basic and acidic residues" evidence="9">
    <location>
        <begin position="606"/>
        <end position="615"/>
    </location>
</feature>
<dbReference type="GO" id="GO:0016020">
    <property type="term" value="C:membrane"/>
    <property type="evidence" value="ECO:0007669"/>
    <property type="project" value="UniProtKB-SubCell"/>
</dbReference>
<feature type="region of interest" description="Disordered" evidence="9">
    <location>
        <begin position="606"/>
        <end position="628"/>
    </location>
</feature>
<name>A0A0V1JWK0_TRIPS</name>
<dbReference type="EMBL" id="JYDV01000036">
    <property type="protein sequence ID" value="KRZ39361.1"/>
    <property type="molecule type" value="Genomic_DNA"/>
</dbReference>
<evidence type="ECO:0000256" key="10">
    <source>
        <dbReference type="SAM" id="Phobius"/>
    </source>
</evidence>
<feature type="non-terminal residue" evidence="12">
    <location>
        <position position="1"/>
    </location>
</feature>
<dbReference type="InterPro" id="IPR006593">
    <property type="entry name" value="Cyt_b561/ferric_Rdtase_TM"/>
</dbReference>
<dbReference type="InterPro" id="IPR015915">
    <property type="entry name" value="Kelch-typ_b-propeller"/>
</dbReference>
<reference evidence="12 13" key="1">
    <citation type="submission" date="2015-01" db="EMBL/GenBank/DDBJ databases">
        <title>Evolution of Trichinella species and genotypes.</title>
        <authorList>
            <person name="Korhonen P.K."/>
            <person name="Edoardo P."/>
            <person name="Giuseppe L.R."/>
            <person name="Gasser R.B."/>
        </authorList>
    </citation>
    <scope>NUCLEOTIDE SEQUENCE [LARGE SCALE GENOMIC DNA]</scope>
    <source>
        <strain evidence="12">ISS176</strain>
    </source>
</reference>
<comment type="subcellular location">
    <subcellularLocation>
        <location evidence="1">Membrane</location>
    </subcellularLocation>
</comment>
<evidence type="ECO:0000313" key="13">
    <source>
        <dbReference type="Proteomes" id="UP000054826"/>
    </source>
</evidence>
<feature type="transmembrane region" description="Helical" evidence="10">
    <location>
        <begin position="417"/>
        <end position="441"/>
    </location>
</feature>
<evidence type="ECO:0000256" key="7">
    <source>
        <dbReference type="ARBA" id="ARBA00022989"/>
    </source>
</evidence>
<evidence type="ECO:0000256" key="3">
    <source>
        <dbReference type="ARBA" id="ARBA00022448"/>
    </source>
</evidence>
<feature type="transmembrane region" description="Helical" evidence="10">
    <location>
        <begin position="561"/>
        <end position="580"/>
    </location>
</feature>
<evidence type="ECO:0000256" key="4">
    <source>
        <dbReference type="ARBA" id="ARBA00022692"/>
    </source>
</evidence>
<dbReference type="PANTHER" id="PTHR46093">
    <property type="entry name" value="ACYL-COA-BINDING DOMAIN-CONTAINING PROTEIN 5"/>
    <property type="match status" value="1"/>
</dbReference>
<dbReference type="Gene3D" id="2.120.10.80">
    <property type="entry name" value="Kelch-type beta propeller"/>
    <property type="match status" value="2"/>
</dbReference>
<dbReference type="Gene3D" id="1.20.120.1770">
    <property type="match status" value="1"/>
</dbReference>
<evidence type="ECO:0000256" key="2">
    <source>
        <dbReference type="ARBA" id="ARBA00022441"/>
    </source>
</evidence>
<evidence type="ECO:0000256" key="5">
    <source>
        <dbReference type="ARBA" id="ARBA00022737"/>
    </source>
</evidence>
<evidence type="ECO:0000256" key="8">
    <source>
        <dbReference type="ARBA" id="ARBA00023136"/>
    </source>
</evidence>
<evidence type="ECO:0000256" key="6">
    <source>
        <dbReference type="ARBA" id="ARBA00022982"/>
    </source>
</evidence>
<comment type="caution">
    <text evidence="12">The sequence shown here is derived from an EMBL/GenBank/DDBJ whole genome shotgun (WGS) entry which is preliminary data.</text>
</comment>
<proteinExistence type="predicted"/>
<keyword evidence="6" id="KW-0249">Electron transport</keyword>
<evidence type="ECO:0000259" key="11">
    <source>
        <dbReference type="PROSITE" id="PS50939"/>
    </source>
</evidence>
<protein>
    <submittedName>
        <fullName evidence="12">Adagio-like protein 1</fullName>
    </submittedName>
</protein>
<dbReference type="AlphaFoldDB" id="A0A0V1JWK0"/>
<dbReference type="Proteomes" id="UP000054826">
    <property type="component" value="Unassembled WGS sequence"/>
</dbReference>
<dbReference type="PANTHER" id="PTHR46093:SF18">
    <property type="entry name" value="FIBRONECTIN TYPE-III DOMAIN-CONTAINING PROTEIN"/>
    <property type="match status" value="1"/>
</dbReference>
<keyword evidence="7 10" id="KW-1133">Transmembrane helix</keyword>
<dbReference type="SMART" id="SM00665">
    <property type="entry name" value="B561"/>
    <property type="match status" value="1"/>
</dbReference>
<keyword evidence="2" id="KW-0880">Kelch repeat</keyword>
<accession>A0A0V1JWK0</accession>
<dbReference type="PROSITE" id="PS50939">
    <property type="entry name" value="CYTOCHROME_B561"/>
    <property type="match status" value="1"/>
</dbReference>
<keyword evidence="8 10" id="KW-0472">Membrane</keyword>
<keyword evidence="4 10" id="KW-0812">Transmembrane</keyword>
<feature type="transmembrane region" description="Helical" evidence="10">
    <location>
        <begin position="500"/>
        <end position="521"/>
    </location>
</feature>
<keyword evidence="5" id="KW-0677">Repeat</keyword>
<evidence type="ECO:0000256" key="9">
    <source>
        <dbReference type="SAM" id="MobiDB-lite"/>
    </source>
</evidence>
<evidence type="ECO:0000313" key="12">
    <source>
        <dbReference type="EMBL" id="KRZ39361.1"/>
    </source>
</evidence>
<dbReference type="CDD" id="cd08760">
    <property type="entry name" value="Cyt_b561_FRRS1_like"/>
    <property type="match status" value="1"/>
</dbReference>
<dbReference type="Pfam" id="PF24681">
    <property type="entry name" value="Kelch_KLHDC2_KLHL20_DRC7"/>
    <property type="match status" value="1"/>
</dbReference>
<organism evidence="12 13">
    <name type="scientific">Trichinella pseudospiralis</name>
    <name type="common">Parasitic roundworm</name>
    <dbReference type="NCBI Taxonomy" id="6337"/>
    <lineage>
        <taxon>Eukaryota</taxon>
        <taxon>Metazoa</taxon>
        <taxon>Ecdysozoa</taxon>
        <taxon>Nematoda</taxon>
        <taxon>Enoplea</taxon>
        <taxon>Dorylaimia</taxon>
        <taxon>Trichinellida</taxon>
        <taxon>Trichinellidae</taxon>
        <taxon>Trichinella</taxon>
    </lineage>
</organism>
<feature type="transmembrane region" description="Helical" evidence="10">
    <location>
        <begin position="533"/>
        <end position="555"/>
    </location>
</feature>